<dbReference type="Gene3D" id="3.90.110.10">
    <property type="entry name" value="Lactate dehydrogenase/glycoside hydrolase, family 4, C-terminal"/>
    <property type="match status" value="1"/>
</dbReference>
<name>A0AAW1TQW0_9CUCU</name>
<sequence length="408" mass="45551">MNISKFGCATKIFKTCILNHRTCSLCPPVAPYRYTVTLMDSTTVMGQALALLLKQNPLIRELRLYDDKDCTGLAVDLNDIDTYAKVVTYNGEERLNEALIGTDIAINCGGHSQNPFESYEDLFEKNVDHIRRSAIYLTEFNQKALYVIARPPIESLVSMVYQEYRKAKVKSPHLKIFGVANYTMMRANHWISKVMKVDAFNVTCPIIGGTSADVAVAVLSGSNPGRQISDPRKIAIIQEGMAFGEEKILSIKVNEDGGCVALSPAVATYRLVNNMLRGLRGDHDVYDCAFLKQEGHLKKFLPYMTSIVQFGRYGVASTHMPDISGSEIYRLKQAYPILRAYIYLGESYVHGLPMTQRDKTCVEPCDITKAKAEEDINKPCETKKPETKVKCEDIGEPKATDCSNYSSC</sequence>
<dbReference type="AlphaFoldDB" id="A0AAW1TQW0"/>
<evidence type="ECO:0000313" key="7">
    <source>
        <dbReference type="EMBL" id="KAK9870166.1"/>
    </source>
</evidence>
<evidence type="ECO:0000313" key="8">
    <source>
        <dbReference type="Proteomes" id="UP001431783"/>
    </source>
</evidence>
<keyword evidence="5" id="KW-0520">NAD</keyword>
<feature type="domain" description="Lactate/malate dehydrogenase N-terminal" evidence="6">
    <location>
        <begin position="44"/>
        <end position="162"/>
    </location>
</feature>
<gene>
    <name evidence="7" type="ORF">WA026_006256</name>
</gene>
<evidence type="ECO:0000259" key="6">
    <source>
        <dbReference type="Pfam" id="PF00056"/>
    </source>
</evidence>
<keyword evidence="4" id="KW-0560">Oxidoreductase</keyword>
<dbReference type="Proteomes" id="UP001431783">
    <property type="component" value="Unassembled WGS sequence"/>
</dbReference>
<evidence type="ECO:0000256" key="4">
    <source>
        <dbReference type="ARBA" id="ARBA00023002"/>
    </source>
</evidence>
<dbReference type="SUPFAM" id="SSF51735">
    <property type="entry name" value="NAD(P)-binding Rossmann-fold domains"/>
    <property type="match status" value="1"/>
</dbReference>
<dbReference type="EMBL" id="JARQZJ010000002">
    <property type="protein sequence ID" value="KAK9870166.1"/>
    <property type="molecule type" value="Genomic_DNA"/>
</dbReference>
<dbReference type="InterPro" id="IPR015955">
    <property type="entry name" value="Lactate_DH/Glyco_Ohase_4_C"/>
</dbReference>
<dbReference type="GO" id="GO:0005739">
    <property type="term" value="C:mitochondrion"/>
    <property type="evidence" value="ECO:0007669"/>
    <property type="project" value="TreeGrafter"/>
</dbReference>
<organism evidence="7 8">
    <name type="scientific">Henosepilachna vigintioctopunctata</name>
    <dbReference type="NCBI Taxonomy" id="420089"/>
    <lineage>
        <taxon>Eukaryota</taxon>
        <taxon>Metazoa</taxon>
        <taxon>Ecdysozoa</taxon>
        <taxon>Arthropoda</taxon>
        <taxon>Hexapoda</taxon>
        <taxon>Insecta</taxon>
        <taxon>Pterygota</taxon>
        <taxon>Neoptera</taxon>
        <taxon>Endopterygota</taxon>
        <taxon>Coleoptera</taxon>
        <taxon>Polyphaga</taxon>
        <taxon>Cucujiformia</taxon>
        <taxon>Coccinelloidea</taxon>
        <taxon>Coccinellidae</taxon>
        <taxon>Epilachninae</taxon>
        <taxon>Epilachnini</taxon>
        <taxon>Henosepilachna</taxon>
    </lineage>
</organism>
<evidence type="ECO:0000256" key="1">
    <source>
        <dbReference type="ARBA" id="ARBA00012995"/>
    </source>
</evidence>
<reference evidence="7 8" key="1">
    <citation type="submission" date="2023-03" db="EMBL/GenBank/DDBJ databases">
        <title>Genome insight into feeding habits of ladybird beetles.</title>
        <authorList>
            <person name="Li H.-S."/>
            <person name="Huang Y.-H."/>
            <person name="Pang H."/>
        </authorList>
    </citation>
    <scope>NUCLEOTIDE SEQUENCE [LARGE SCALE GENOMIC DNA]</scope>
    <source>
        <strain evidence="7">SYSU_2023b</strain>
        <tissue evidence="7">Whole body</tissue>
    </source>
</reference>
<dbReference type="PANTHER" id="PTHR11540">
    <property type="entry name" value="MALATE AND LACTATE DEHYDROGENASE"/>
    <property type="match status" value="1"/>
</dbReference>
<keyword evidence="8" id="KW-1185">Reference proteome</keyword>
<dbReference type="GO" id="GO:0030060">
    <property type="term" value="F:L-malate dehydrogenase (NAD+) activity"/>
    <property type="evidence" value="ECO:0007669"/>
    <property type="project" value="UniProtKB-EC"/>
</dbReference>
<dbReference type="SUPFAM" id="SSF56327">
    <property type="entry name" value="LDH C-terminal domain-like"/>
    <property type="match status" value="1"/>
</dbReference>
<evidence type="ECO:0000256" key="3">
    <source>
        <dbReference type="ARBA" id="ARBA00022532"/>
    </source>
</evidence>
<protein>
    <recommendedName>
        <fullName evidence="2">Malate dehydrogenase, mitochondrial</fullName>
        <ecNumber evidence="1">1.1.1.37</ecNumber>
    </recommendedName>
</protein>
<comment type="caution">
    <text evidence="7">The sequence shown here is derived from an EMBL/GenBank/DDBJ whole genome shotgun (WGS) entry which is preliminary data.</text>
</comment>
<accession>A0AAW1TQW0</accession>
<dbReference type="InterPro" id="IPR001236">
    <property type="entry name" value="Lactate/malate_DH_N"/>
</dbReference>
<evidence type="ECO:0000256" key="2">
    <source>
        <dbReference type="ARBA" id="ARBA00016075"/>
    </source>
</evidence>
<dbReference type="GO" id="GO:0006099">
    <property type="term" value="P:tricarboxylic acid cycle"/>
    <property type="evidence" value="ECO:0007669"/>
    <property type="project" value="UniProtKB-KW"/>
</dbReference>
<dbReference type="Pfam" id="PF00056">
    <property type="entry name" value="Ldh_1_N"/>
    <property type="match status" value="1"/>
</dbReference>
<proteinExistence type="predicted"/>
<keyword evidence="3" id="KW-0816">Tricarboxylic acid cycle</keyword>
<evidence type="ECO:0000256" key="5">
    <source>
        <dbReference type="ARBA" id="ARBA00023027"/>
    </source>
</evidence>
<dbReference type="PANTHER" id="PTHR11540:SF16">
    <property type="entry name" value="MALATE DEHYDROGENASE, MITOCHONDRIAL"/>
    <property type="match status" value="1"/>
</dbReference>
<dbReference type="InterPro" id="IPR036291">
    <property type="entry name" value="NAD(P)-bd_dom_sf"/>
</dbReference>
<dbReference type="EC" id="1.1.1.37" evidence="1"/>
<dbReference type="Gene3D" id="3.40.50.720">
    <property type="entry name" value="NAD(P)-binding Rossmann-like Domain"/>
    <property type="match status" value="1"/>
</dbReference>